<comment type="similarity">
    <text evidence="2">Belongs to the peptidase M20A family. ArgE subfamily.</text>
</comment>
<dbReference type="EMBL" id="BAHD01000082">
    <property type="protein sequence ID" value="GAB97798.1"/>
    <property type="molecule type" value="Genomic_DNA"/>
</dbReference>
<dbReference type="SUPFAM" id="SSF55031">
    <property type="entry name" value="Bacterial exopeptidase dimerisation domain"/>
    <property type="match status" value="1"/>
</dbReference>
<dbReference type="Gene3D" id="3.30.70.360">
    <property type="match status" value="1"/>
</dbReference>
<dbReference type="GO" id="GO:0008777">
    <property type="term" value="F:acetylornithine deacetylase activity"/>
    <property type="evidence" value="ECO:0007669"/>
    <property type="project" value="TreeGrafter"/>
</dbReference>
<evidence type="ECO:0000256" key="5">
    <source>
        <dbReference type="ARBA" id="ARBA00022605"/>
    </source>
</evidence>
<dbReference type="PANTHER" id="PTHR43808">
    <property type="entry name" value="ACETYLORNITHINE DEACETYLASE"/>
    <property type="match status" value="1"/>
</dbReference>
<accession>K6VNN3</accession>
<dbReference type="InterPro" id="IPR002933">
    <property type="entry name" value="Peptidase_M20"/>
</dbReference>
<dbReference type="STRING" id="1184609.KILIM_082_00150"/>
<keyword evidence="9" id="KW-0170">Cobalt</keyword>
<dbReference type="Pfam" id="PF07687">
    <property type="entry name" value="M20_dimer"/>
    <property type="match status" value="1"/>
</dbReference>
<dbReference type="InterPro" id="IPR001261">
    <property type="entry name" value="ArgE/DapE_CS"/>
</dbReference>
<reference evidence="11 12" key="1">
    <citation type="submission" date="2012-08" db="EMBL/GenBank/DDBJ databases">
        <title>Whole genome shotgun sequence of Kineosphaera limosa NBRC 100340.</title>
        <authorList>
            <person name="Yoshida I."/>
            <person name="Isaki S."/>
            <person name="Hosoyama A."/>
            <person name="Tsuchikane K."/>
            <person name="Katsumata H."/>
            <person name="Ando Y."/>
            <person name="Ohji S."/>
            <person name="Hamada M."/>
            <person name="Tamura T."/>
            <person name="Yamazoe A."/>
            <person name="Yamazaki S."/>
            <person name="Fujita N."/>
        </authorList>
    </citation>
    <scope>NUCLEOTIDE SEQUENCE [LARGE SCALE GENOMIC DNA]</scope>
    <source>
        <strain evidence="11 12">NBRC 100340</strain>
    </source>
</reference>
<proteinExistence type="inferred from homology"/>
<comment type="caution">
    <text evidence="11">The sequence shown here is derived from an EMBL/GenBank/DDBJ whole genome shotgun (WGS) entry which is preliminary data.</text>
</comment>
<dbReference type="NCBIfam" id="TIGR01892">
    <property type="entry name" value="AcOrn-deacetyl"/>
    <property type="match status" value="1"/>
</dbReference>
<evidence type="ECO:0000256" key="7">
    <source>
        <dbReference type="ARBA" id="ARBA00022801"/>
    </source>
</evidence>
<dbReference type="InterPro" id="IPR010169">
    <property type="entry name" value="AcOrn-deacetyl"/>
</dbReference>
<dbReference type="Pfam" id="PF01546">
    <property type="entry name" value="Peptidase_M20"/>
    <property type="match status" value="1"/>
</dbReference>
<evidence type="ECO:0000313" key="12">
    <source>
        <dbReference type="Proteomes" id="UP000008366"/>
    </source>
</evidence>
<evidence type="ECO:0000256" key="9">
    <source>
        <dbReference type="ARBA" id="ARBA00023285"/>
    </source>
</evidence>
<keyword evidence="8" id="KW-0862">Zinc</keyword>
<dbReference type="CDD" id="cd03894">
    <property type="entry name" value="M20_ArgE"/>
    <property type="match status" value="1"/>
</dbReference>
<sequence>MTQSGAMTDAAATPRSLAWVRRLVAIDTTSRDSNLPLIEVVAQYLREHDVEPHVLPDESGRKANLVATIPAADGGRVGGVVLSGHTDVVPVDGQEWDSDPFEAVVRDGRLYGRGTADMKGFIAVALEALPRMLATPLNEPIHLALTYDEEVGCLGGAQIVKQIADLGIAPRACIVGEPTSMRVITGHKSMNVVAVTFTGVAAHSSLTPNGVNAIEYAAAFIRFVREQAQRWREAGPFDEAYPVAYTTGGVNVVAGGIASNTVADRCRLELDFRTIPAVAPGNVLELLRGEAARLEQLMQAENPGASVDVEVLAAVPSFEAEDGSRTVELAVALGATEAAERVTYGTEAGQFAGTGIDTIVCGPGDIAQAHGPNEYVDLAQLLACEAFVDRLIEHLRAGD</sequence>
<keyword evidence="3" id="KW-0963">Cytoplasm</keyword>
<dbReference type="SUPFAM" id="SSF53187">
    <property type="entry name" value="Zn-dependent exopeptidases"/>
    <property type="match status" value="1"/>
</dbReference>
<evidence type="ECO:0000256" key="8">
    <source>
        <dbReference type="ARBA" id="ARBA00022833"/>
    </source>
</evidence>
<dbReference type="PANTHER" id="PTHR43808:SF31">
    <property type="entry name" value="N-ACETYL-L-CITRULLINE DEACETYLASE"/>
    <property type="match status" value="1"/>
</dbReference>
<dbReference type="InterPro" id="IPR036264">
    <property type="entry name" value="Bact_exopeptidase_dim_dom"/>
</dbReference>
<evidence type="ECO:0000313" key="11">
    <source>
        <dbReference type="EMBL" id="GAB97798.1"/>
    </source>
</evidence>
<dbReference type="InterPro" id="IPR011650">
    <property type="entry name" value="Peptidase_M20_dimer"/>
</dbReference>
<evidence type="ECO:0000256" key="4">
    <source>
        <dbReference type="ARBA" id="ARBA00022571"/>
    </source>
</evidence>
<dbReference type="Gene3D" id="3.40.630.10">
    <property type="entry name" value="Zn peptidases"/>
    <property type="match status" value="1"/>
</dbReference>
<dbReference type="Proteomes" id="UP000008366">
    <property type="component" value="Unassembled WGS sequence"/>
</dbReference>
<keyword evidence="7" id="KW-0378">Hydrolase</keyword>
<protein>
    <submittedName>
        <fullName evidence="11">Acetylornithine deacetylase</fullName>
    </submittedName>
</protein>
<dbReference type="GO" id="GO:0046872">
    <property type="term" value="F:metal ion binding"/>
    <property type="evidence" value="ECO:0007669"/>
    <property type="project" value="UniProtKB-KW"/>
</dbReference>
<dbReference type="eggNOG" id="COG0624">
    <property type="taxonomic scope" value="Bacteria"/>
</dbReference>
<evidence type="ECO:0000256" key="3">
    <source>
        <dbReference type="ARBA" id="ARBA00022490"/>
    </source>
</evidence>
<keyword evidence="12" id="KW-1185">Reference proteome</keyword>
<evidence type="ECO:0000256" key="2">
    <source>
        <dbReference type="ARBA" id="ARBA00005691"/>
    </source>
</evidence>
<dbReference type="InterPro" id="IPR050072">
    <property type="entry name" value="Peptidase_M20A"/>
</dbReference>
<keyword evidence="4" id="KW-0055">Arginine biosynthesis</keyword>
<keyword evidence="6" id="KW-0479">Metal-binding</keyword>
<dbReference type="PROSITE" id="PS00759">
    <property type="entry name" value="ARGE_DAPE_CPG2_2"/>
    <property type="match status" value="1"/>
</dbReference>
<organism evidence="11 12">
    <name type="scientific">Kineosphaera limosa NBRC 100340</name>
    <dbReference type="NCBI Taxonomy" id="1184609"/>
    <lineage>
        <taxon>Bacteria</taxon>
        <taxon>Bacillati</taxon>
        <taxon>Actinomycetota</taxon>
        <taxon>Actinomycetes</taxon>
        <taxon>Micrococcales</taxon>
        <taxon>Dermatophilaceae</taxon>
        <taxon>Kineosphaera</taxon>
    </lineage>
</organism>
<dbReference type="AlphaFoldDB" id="K6VNN3"/>
<keyword evidence="5" id="KW-0028">Amino-acid biosynthesis</keyword>
<gene>
    <name evidence="11" type="primary">argE</name>
    <name evidence="11" type="ORF">KILIM_082_00150</name>
</gene>
<evidence type="ECO:0000256" key="6">
    <source>
        <dbReference type="ARBA" id="ARBA00022723"/>
    </source>
</evidence>
<dbReference type="GO" id="GO:0006526">
    <property type="term" value="P:L-arginine biosynthetic process"/>
    <property type="evidence" value="ECO:0007669"/>
    <property type="project" value="UniProtKB-KW"/>
</dbReference>
<name>K6VNN3_9MICO</name>
<feature type="domain" description="Peptidase M20 dimerisation" evidence="10">
    <location>
        <begin position="185"/>
        <end position="290"/>
    </location>
</feature>
<evidence type="ECO:0000256" key="1">
    <source>
        <dbReference type="ARBA" id="ARBA00001947"/>
    </source>
</evidence>
<comment type="cofactor">
    <cofactor evidence="1">
        <name>Zn(2+)</name>
        <dbReference type="ChEBI" id="CHEBI:29105"/>
    </cofactor>
</comment>
<evidence type="ECO:0000259" key="10">
    <source>
        <dbReference type="Pfam" id="PF07687"/>
    </source>
</evidence>
<dbReference type="NCBIfam" id="NF005710">
    <property type="entry name" value="PRK07522.1"/>
    <property type="match status" value="1"/>
</dbReference>